<dbReference type="Gene3D" id="3.90.1150.10">
    <property type="entry name" value="Aspartate Aminotransferase, domain 1"/>
    <property type="match status" value="1"/>
</dbReference>
<dbReference type="AlphaFoldDB" id="A0A6J7F4B0"/>
<name>A0A6J7F4B0_9ZZZZ</name>
<dbReference type="EMBL" id="CAFBPS010000003">
    <property type="protein sequence ID" value="CAB5018083.1"/>
    <property type="molecule type" value="Genomic_DNA"/>
</dbReference>
<dbReference type="NCBIfam" id="TIGR03588">
    <property type="entry name" value="PseC"/>
    <property type="match status" value="1"/>
</dbReference>
<dbReference type="InterPro" id="IPR015422">
    <property type="entry name" value="PyrdxlP-dep_Trfase_small"/>
</dbReference>
<proteinExistence type="predicted"/>
<evidence type="ECO:0000313" key="3">
    <source>
        <dbReference type="EMBL" id="CAB5018083.1"/>
    </source>
</evidence>
<dbReference type="EMBL" id="CAEZYH010000003">
    <property type="protein sequence ID" value="CAB4707257.1"/>
    <property type="molecule type" value="Genomic_DNA"/>
</dbReference>
<dbReference type="PANTHER" id="PTHR30244:SF34">
    <property type="entry name" value="DTDP-4-AMINO-4,6-DIDEOXYGALACTOSE TRANSAMINASE"/>
    <property type="match status" value="1"/>
</dbReference>
<protein>
    <submittedName>
        <fullName evidence="2">Unannotated protein</fullName>
    </submittedName>
</protein>
<dbReference type="Gene3D" id="3.40.640.10">
    <property type="entry name" value="Type I PLP-dependent aspartate aminotransferase-like (Major domain)"/>
    <property type="match status" value="1"/>
</dbReference>
<evidence type="ECO:0000313" key="1">
    <source>
        <dbReference type="EMBL" id="CAB4707257.1"/>
    </source>
</evidence>
<accession>A0A6J7F4B0</accession>
<dbReference type="PANTHER" id="PTHR30244">
    <property type="entry name" value="TRANSAMINASE"/>
    <property type="match status" value="1"/>
</dbReference>
<sequence length="359" mass="38922">MISYGRQAIDDEDIEAVVRTLRGDWLTQGPAIEEFEASVAQYVGAKYAVAYSSGTSALHGAAAAAGLGPGDVLVTSPLTFMASANAARFVGAQPSLVDIERTTWNLDMKLVSPSAQAVVPVHFAGLPVDLQNTRKAGQIVIEDAAHALGAKTPGGMVGNCAHSDMCCFSFHPVKPITTGEGGMVTTNDPELAEKLRRFRSHGIIRLPENGAWYYEVAELGFNYRMTDIQAALGVTQMKKIEAFMQRRNDIADRYRVMLADLEIGLPPSAPSGFRHGYHLFAVLVKDRRRVFDGMRAAGIGVQVHYVPVHHHPVSEDIGLKPGDLPICDSVYDQILSLPIHPTLSDADQDYVVKTLTELL</sequence>
<dbReference type="InterPro" id="IPR015421">
    <property type="entry name" value="PyrdxlP-dep_Trfase_major"/>
</dbReference>
<dbReference type="GO" id="GO:0008483">
    <property type="term" value="F:transaminase activity"/>
    <property type="evidence" value="ECO:0007669"/>
    <property type="project" value="TreeGrafter"/>
</dbReference>
<dbReference type="EMBL" id="CAFBMF010000004">
    <property type="protein sequence ID" value="CAB4888434.1"/>
    <property type="molecule type" value="Genomic_DNA"/>
</dbReference>
<organism evidence="2">
    <name type="scientific">freshwater metagenome</name>
    <dbReference type="NCBI Taxonomy" id="449393"/>
    <lineage>
        <taxon>unclassified sequences</taxon>
        <taxon>metagenomes</taxon>
        <taxon>ecological metagenomes</taxon>
    </lineage>
</organism>
<dbReference type="PIRSF" id="PIRSF000390">
    <property type="entry name" value="PLP_StrS"/>
    <property type="match status" value="1"/>
</dbReference>
<dbReference type="SUPFAM" id="SSF53383">
    <property type="entry name" value="PLP-dependent transferases"/>
    <property type="match status" value="1"/>
</dbReference>
<dbReference type="Pfam" id="PF01041">
    <property type="entry name" value="DegT_DnrJ_EryC1"/>
    <property type="match status" value="1"/>
</dbReference>
<dbReference type="CDD" id="cd00616">
    <property type="entry name" value="AHBA_syn"/>
    <property type="match status" value="1"/>
</dbReference>
<dbReference type="InterPro" id="IPR015424">
    <property type="entry name" value="PyrdxlP-dep_Trfase"/>
</dbReference>
<dbReference type="GO" id="GO:0000271">
    <property type="term" value="P:polysaccharide biosynthetic process"/>
    <property type="evidence" value="ECO:0007669"/>
    <property type="project" value="TreeGrafter"/>
</dbReference>
<dbReference type="InterPro" id="IPR020026">
    <property type="entry name" value="PseC"/>
</dbReference>
<dbReference type="InterPro" id="IPR000653">
    <property type="entry name" value="DegT/StrS_aminotransferase"/>
</dbReference>
<reference evidence="2" key="1">
    <citation type="submission" date="2020-05" db="EMBL/GenBank/DDBJ databases">
        <authorList>
            <person name="Chiriac C."/>
            <person name="Salcher M."/>
            <person name="Ghai R."/>
            <person name="Kavagutti S V."/>
        </authorList>
    </citation>
    <scope>NUCLEOTIDE SEQUENCE</scope>
</reference>
<gene>
    <name evidence="1" type="ORF">UFOPK2658_00170</name>
    <name evidence="2" type="ORF">UFOPK3494_00132</name>
    <name evidence="3" type="ORF">UFOPK4134_00106</name>
</gene>
<dbReference type="GO" id="GO:0030170">
    <property type="term" value="F:pyridoxal phosphate binding"/>
    <property type="evidence" value="ECO:0007669"/>
    <property type="project" value="TreeGrafter"/>
</dbReference>
<evidence type="ECO:0000313" key="2">
    <source>
        <dbReference type="EMBL" id="CAB4888434.1"/>
    </source>
</evidence>